<dbReference type="GO" id="GO:0006520">
    <property type="term" value="P:amino acid metabolic process"/>
    <property type="evidence" value="ECO:0007669"/>
    <property type="project" value="UniProtKB-ARBA"/>
</dbReference>
<organism evidence="2 3">
    <name type="scientific">Lipomyces starkeyi NRRL Y-11557</name>
    <dbReference type="NCBI Taxonomy" id="675824"/>
    <lineage>
        <taxon>Eukaryota</taxon>
        <taxon>Fungi</taxon>
        <taxon>Dikarya</taxon>
        <taxon>Ascomycota</taxon>
        <taxon>Saccharomycotina</taxon>
        <taxon>Lipomycetes</taxon>
        <taxon>Lipomycetales</taxon>
        <taxon>Lipomycetaceae</taxon>
        <taxon>Lipomyces</taxon>
    </lineage>
</organism>
<dbReference type="InterPro" id="IPR045865">
    <property type="entry name" value="ACT-like_dom_sf"/>
</dbReference>
<gene>
    <name evidence="2" type="ORF">LIPSTDRAFT_155779</name>
</gene>
<proteinExistence type="predicted"/>
<keyword evidence="3" id="KW-1185">Reference proteome</keyword>
<dbReference type="Proteomes" id="UP000094385">
    <property type="component" value="Unassembled WGS sequence"/>
</dbReference>
<dbReference type="PANTHER" id="PTHR39199">
    <property type="entry name" value="BLR5128 PROTEIN"/>
    <property type="match status" value="1"/>
</dbReference>
<reference evidence="2 3" key="1">
    <citation type="journal article" date="2016" name="Proc. Natl. Acad. Sci. U.S.A.">
        <title>Comparative genomics of biotechnologically important yeasts.</title>
        <authorList>
            <person name="Riley R."/>
            <person name="Haridas S."/>
            <person name="Wolfe K.H."/>
            <person name="Lopes M.R."/>
            <person name="Hittinger C.T."/>
            <person name="Goeker M."/>
            <person name="Salamov A.A."/>
            <person name="Wisecaver J.H."/>
            <person name="Long T.M."/>
            <person name="Calvey C.H."/>
            <person name="Aerts A.L."/>
            <person name="Barry K.W."/>
            <person name="Choi C."/>
            <person name="Clum A."/>
            <person name="Coughlan A.Y."/>
            <person name="Deshpande S."/>
            <person name="Douglass A.P."/>
            <person name="Hanson S.J."/>
            <person name="Klenk H.-P."/>
            <person name="LaButti K.M."/>
            <person name="Lapidus A."/>
            <person name="Lindquist E.A."/>
            <person name="Lipzen A.M."/>
            <person name="Meier-Kolthoff J.P."/>
            <person name="Ohm R.A."/>
            <person name="Otillar R.P."/>
            <person name="Pangilinan J.L."/>
            <person name="Peng Y."/>
            <person name="Rokas A."/>
            <person name="Rosa C.A."/>
            <person name="Scheuner C."/>
            <person name="Sibirny A.A."/>
            <person name="Slot J.C."/>
            <person name="Stielow J.B."/>
            <person name="Sun H."/>
            <person name="Kurtzman C.P."/>
            <person name="Blackwell M."/>
            <person name="Grigoriev I.V."/>
            <person name="Jeffries T.W."/>
        </authorList>
    </citation>
    <scope>NUCLEOTIDE SEQUENCE [LARGE SCALE GENOMIC DNA]</scope>
    <source>
        <strain evidence="2 3">NRRL Y-11557</strain>
    </source>
</reference>
<evidence type="ECO:0000313" key="2">
    <source>
        <dbReference type="EMBL" id="ODQ70674.1"/>
    </source>
</evidence>
<sequence length="145" mass="15757">MKSSPGEVDLTKLLASLQPTLNPEVFVFLSTSASILSFPTTLRPQMLFQEAEGLTIVTTQALAASHGYQATFPCRMITLKVHSSLEAVGLIATLATALKERNISSNVVSGYFHDHIFVPSGKEEAAVEVLEEVTRKAIEKQKVQL</sequence>
<dbReference type="STRING" id="675824.A0A1E3PZH3"/>
<protein>
    <recommendedName>
        <fullName evidence="1">DUF2241 domain-containing protein</fullName>
    </recommendedName>
</protein>
<dbReference type="Gene3D" id="3.30.2130.10">
    <property type="entry name" value="VC0802-like"/>
    <property type="match status" value="1"/>
</dbReference>
<accession>A0A1E3PZH3</accession>
<evidence type="ECO:0000259" key="1">
    <source>
        <dbReference type="Pfam" id="PF10000"/>
    </source>
</evidence>
<evidence type="ECO:0000313" key="3">
    <source>
        <dbReference type="Proteomes" id="UP000094385"/>
    </source>
</evidence>
<feature type="domain" description="DUF2241" evidence="1">
    <location>
        <begin position="5"/>
        <end position="75"/>
    </location>
</feature>
<name>A0A1E3PZH3_LIPST</name>
<dbReference type="GO" id="GO:0046394">
    <property type="term" value="P:carboxylic acid biosynthetic process"/>
    <property type="evidence" value="ECO:0007669"/>
    <property type="project" value="UniProtKB-ARBA"/>
</dbReference>
<dbReference type="PANTHER" id="PTHR39199:SF1">
    <property type="entry name" value="BLR5128 PROTEIN"/>
    <property type="match status" value="1"/>
</dbReference>
<dbReference type="AlphaFoldDB" id="A0A1E3PZH3"/>
<dbReference type="InterPro" id="IPR018717">
    <property type="entry name" value="DUF2241"/>
</dbReference>
<dbReference type="OrthoDB" id="10064407at2759"/>
<dbReference type="Pfam" id="PF10000">
    <property type="entry name" value="ACT_3"/>
    <property type="match status" value="1"/>
</dbReference>
<dbReference type="SUPFAM" id="SSF55021">
    <property type="entry name" value="ACT-like"/>
    <property type="match status" value="2"/>
</dbReference>
<dbReference type="EMBL" id="KV454299">
    <property type="protein sequence ID" value="ODQ70674.1"/>
    <property type="molecule type" value="Genomic_DNA"/>
</dbReference>